<gene>
    <name evidence="6" type="ORF">SAMN04244574_00683</name>
</gene>
<feature type="domain" description="Peptidase S24/S26A/S26B/S26C" evidence="5">
    <location>
        <begin position="112"/>
        <end position="230"/>
    </location>
</feature>
<evidence type="ECO:0000256" key="3">
    <source>
        <dbReference type="ARBA" id="ARBA00023163"/>
    </source>
</evidence>
<dbReference type="InterPro" id="IPR015927">
    <property type="entry name" value="Peptidase_S24_S26A/B/C"/>
</dbReference>
<dbReference type="InterPro" id="IPR036286">
    <property type="entry name" value="LexA/Signal_pep-like_sf"/>
</dbReference>
<sequence>MDIHKQRVAALKAIIGNQTLKDFAEKHDLDASYLSQVLNGHRNLGERAAANMEAKIGLPAGILATPYTSANPASSVGESVHTYPPQKDHYPPHQDDYALIPQYTAKGSSGTGYLNDHVEVNGHLAFKRAWLAREKLKEENLKVIYNHGESNWPTLSDGEVLLIDESQVEPRSGKMFAMLDFDGEVIIKRLIREVTGTWLIRSDNPDKTRYPDTPSSDEILRLLKIVGRVVWRGGTI</sequence>
<dbReference type="InterPro" id="IPR039418">
    <property type="entry name" value="LexA-like"/>
</dbReference>
<name>A0A1I3ZNC1_9GAMM</name>
<evidence type="ECO:0000313" key="6">
    <source>
        <dbReference type="EMBL" id="SFK45644.1"/>
    </source>
</evidence>
<evidence type="ECO:0000256" key="4">
    <source>
        <dbReference type="SAM" id="MobiDB-lite"/>
    </source>
</evidence>
<dbReference type="Pfam" id="PF00717">
    <property type="entry name" value="Peptidase_S24"/>
    <property type="match status" value="1"/>
</dbReference>
<dbReference type="RefSeq" id="WP_170854305.1">
    <property type="nucleotide sequence ID" value="NZ_FOSX01000006.1"/>
</dbReference>
<dbReference type="PANTHER" id="PTHR40661">
    <property type="match status" value="1"/>
</dbReference>
<dbReference type="CDD" id="cd06529">
    <property type="entry name" value="S24_LexA-like"/>
    <property type="match status" value="1"/>
</dbReference>
<dbReference type="Gene3D" id="2.10.109.10">
    <property type="entry name" value="Umud Fragment, subunit A"/>
    <property type="match status" value="1"/>
</dbReference>
<evidence type="ECO:0000256" key="1">
    <source>
        <dbReference type="ARBA" id="ARBA00023015"/>
    </source>
</evidence>
<reference evidence="6 7" key="1">
    <citation type="submission" date="2016-10" db="EMBL/GenBank/DDBJ databases">
        <authorList>
            <person name="de Groot N.N."/>
        </authorList>
    </citation>
    <scope>NUCLEOTIDE SEQUENCE [LARGE SCALE GENOMIC DNA]</scope>
    <source>
        <strain evidence="6 7">DSM 381</strain>
    </source>
</reference>
<feature type="compositionally biased region" description="Basic and acidic residues" evidence="4">
    <location>
        <begin position="86"/>
        <end position="95"/>
    </location>
</feature>
<proteinExistence type="predicted"/>
<feature type="region of interest" description="Disordered" evidence="4">
    <location>
        <begin position="73"/>
        <end position="95"/>
    </location>
</feature>
<dbReference type="Proteomes" id="UP000199579">
    <property type="component" value="Unassembled WGS sequence"/>
</dbReference>
<dbReference type="AlphaFoldDB" id="A0A1I3ZNC1"/>
<dbReference type="GO" id="GO:0003677">
    <property type="term" value="F:DNA binding"/>
    <property type="evidence" value="ECO:0007669"/>
    <property type="project" value="UniProtKB-KW"/>
</dbReference>
<keyword evidence="1" id="KW-0805">Transcription regulation</keyword>
<keyword evidence="3" id="KW-0804">Transcription</keyword>
<dbReference type="PANTHER" id="PTHR40661:SF3">
    <property type="entry name" value="FELS-1 PROPHAGE TRANSCRIPTIONAL REGULATOR"/>
    <property type="match status" value="1"/>
</dbReference>
<evidence type="ECO:0000256" key="2">
    <source>
        <dbReference type="ARBA" id="ARBA00023125"/>
    </source>
</evidence>
<evidence type="ECO:0000259" key="5">
    <source>
        <dbReference type="Pfam" id="PF00717"/>
    </source>
</evidence>
<organism evidence="6 7">
    <name type="scientific">Azotobacter beijerinckii</name>
    <dbReference type="NCBI Taxonomy" id="170623"/>
    <lineage>
        <taxon>Bacteria</taxon>
        <taxon>Pseudomonadati</taxon>
        <taxon>Pseudomonadota</taxon>
        <taxon>Gammaproteobacteria</taxon>
        <taxon>Pseudomonadales</taxon>
        <taxon>Pseudomonadaceae</taxon>
        <taxon>Azotobacter</taxon>
    </lineage>
</organism>
<keyword evidence="2" id="KW-0238">DNA-binding</keyword>
<dbReference type="EMBL" id="FOSX01000006">
    <property type="protein sequence ID" value="SFK45644.1"/>
    <property type="molecule type" value="Genomic_DNA"/>
</dbReference>
<accession>A0A1I3ZNC1</accession>
<protein>
    <submittedName>
        <fullName evidence="6">Phage repressor protein C, contains Cro/C1-type HTH and peptisase s24 domains</fullName>
    </submittedName>
</protein>
<dbReference type="SUPFAM" id="SSF51306">
    <property type="entry name" value="LexA/Signal peptidase"/>
    <property type="match status" value="1"/>
</dbReference>
<evidence type="ECO:0000313" key="7">
    <source>
        <dbReference type="Proteomes" id="UP000199579"/>
    </source>
</evidence>